<comment type="cofactor">
    <cofactor evidence="1">
        <name>Mn(2+)</name>
        <dbReference type="ChEBI" id="CHEBI:29035"/>
    </cofactor>
</comment>
<evidence type="ECO:0000313" key="12">
    <source>
        <dbReference type="EMBL" id="CAF4029531.1"/>
    </source>
</evidence>
<evidence type="ECO:0000313" key="11">
    <source>
        <dbReference type="EMBL" id="CAF1334028.1"/>
    </source>
</evidence>
<dbReference type="InterPro" id="IPR051547">
    <property type="entry name" value="TDP2-like"/>
</dbReference>
<keyword evidence="7" id="KW-0378">Hydrolase</keyword>
<dbReference type="GO" id="GO:0016605">
    <property type="term" value="C:PML body"/>
    <property type="evidence" value="ECO:0007669"/>
    <property type="project" value="TreeGrafter"/>
</dbReference>
<keyword evidence="10" id="KW-0539">Nucleus</keyword>
<comment type="cofactor">
    <cofactor evidence="2">
        <name>Mg(2+)</name>
        <dbReference type="ChEBI" id="CHEBI:18420"/>
    </cofactor>
</comment>
<comment type="subcellular location">
    <subcellularLocation>
        <location evidence="3">Nucleus</location>
    </subcellularLocation>
</comment>
<evidence type="ECO:0000256" key="5">
    <source>
        <dbReference type="ARBA" id="ARBA00022723"/>
    </source>
</evidence>
<dbReference type="GO" id="GO:0070260">
    <property type="term" value="F:5'-tyrosyl-DNA phosphodiesterase activity"/>
    <property type="evidence" value="ECO:0007669"/>
    <property type="project" value="TreeGrafter"/>
</dbReference>
<proteinExistence type="predicted"/>
<dbReference type="GO" id="GO:0003697">
    <property type="term" value="F:single-stranded DNA binding"/>
    <property type="evidence" value="ECO:0007669"/>
    <property type="project" value="TreeGrafter"/>
</dbReference>
<dbReference type="Proteomes" id="UP000663836">
    <property type="component" value="Unassembled WGS sequence"/>
</dbReference>
<protein>
    <submittedName>
        <fullName evidence="11">Uncharacterized protein</fullName>
    </submittedName>
</protein>
<reference evidence="11" key="1">
    <citation type="submission" date="2021-02" db="EMBL/GenBank/DDBJ databases">
        <authorList>
            <person name="Nowell W R."/>
        </authorList>
    </citation>
    <scope>NUCLEOTIDE SEQUENCE</scope>
</reference>
<dbReference type="Proteomes" id="UP000663864">
    <property type="component" value="Unassembled WGS sequence"/>
</dbReference>
<evidence type="ECO:0000313" key="13">
    <source>
        <dbReference type="Proteomes" id="UP000663864"/>
    </source>
</evidence>
<evidence type="ECO:0000256" key="8">
    <source>
        <dbReference type="ARBA" id="ARBA00022842"/>
    </source>
</evidence>
<dbReference type="EMBL" id="CAJOBD010005394">
    <property type="protein sequence ID" value="CAF4029531.1"/>
    <property type="molecule type" value="Genomic_DNA"/>
</dbReference>
<evidence type="ECO:0000256" key="9">
    <source>
        <dbReference type="ARBA" id="ARBA00023204"/>
    </source>
</evidence>
<evidence type="ECO:0000256" key="3">
    <source>
        <dbReference type="ARBA" id="ARBA00004123"/>
    </source>
</evidence>
<evidence type="ECO:0000256" key="1">
    <source>
        <dbReference type="ARBA" id="ARBA00001936"/>
    </source>
</evidence>
<sequence>MIEAPANRIVLFGGDLNMRDNELVKAGNIPAGICDLWIEMGKREEYAYTWDMQLNTNLDFSANNFRPRCRFDRMYFRGATSPTVKFKPISFKLQGLEIIQSIQRFCSDHWAIQAEFEV</sequence>
<dbReference type="AlphaFoldDB" id="A0A815G5B0"/>
<dbReference type="GO" id="GO:0046872">
    <property type="term" value="F:metal ion binding"/>
    <property type="evidence" value="ECO:0007669"/>
    <property type="project" value="UniProtKB-KW"/>
</dbReference>
<evidence type="ECO:0000256" key="7">
    <source>
        <dbReference type="ARBA" id="ARBA00022801"/>
    </source>
</evidence>
<dbReference type="GO" id="GO:0004518">
    <property type="term" value="F:nuclease activity"/>
    <property type="evidence" value="ECO:0007669"/>
    <property type="project" value="UniProtKB-KW"/>
</dbReference>
<accession>A0A815G5B0</accession>
<dbReference type="GO" id="GO:0006302">
    <property type="term" value="P:double-strand break repair"/>
    <property type="evidence" value="ECO:0007669"/>
    <property type="project" value="TreeGrafter"/>
</dbReference>
<keyword evidence="9" id="KW-0234">DNA repair</keyword>
<gene>
    <name evidence="12" type="ORF">JBS370_LOCUS27875</name>
    <name evidence="11" type="ORF">ZHD862_LOCUS29683</name>
</gene>
<keyword evidence="5" id="KW-0479">Metal-binding</keyword>
<organism evidence="11 13">
    <name type="scientific">Rotaria sordida</name>
    <dbReference type="NCBI Taxonomy" id="392033"/>
    <lineage>
        <taxon>Eukaryota</taxon>
        <taxon>Metazoa</taxon>
        <taxon>Spiralia</taxon>
        <taxon>Gnathifera</taxon>
        <taxon>Rotifera</taxon>
        <taxon>Eurotatoria</taxon>
        <taxon>Bdelloidea</taxon>
        <taxon>Philodinida</taxon>
        <taxon>Philodinidae</taxon>
        <taxon>Rotaria</taxon>
    </lineage>
</organism>
<dbReference type="SUPFAM" id="SSF56219">
    <property type="entry name" value="DNase I-like"/>
    <property type="match status" value="1"/>
</dbReference>
<dbReference type="InterPro" id="IPR036691">
    <property type="entry name" value="Endo/exonu/phosph_ase_sf"/>
</dbReference>
<dbReference type="EMBL" id="CAJNOT010002658">
    <property type="protein sequence ID" value="CAF1334028.1"/>
    <property type="molecule type" value="Genomic_DNA"/>
</dbReference>
<dbReference type="PANTHER" id="PTHR15822">
    <property type="entry name" value="TRAF AND TNF RECEPTOR-ASSOCIATED PROTEIN"/>
    <property type="match status" value="1"/>
</dbReference>
<dbReference type="PANTHER" id="PTHR15822:SF4">
    <property type="entry name" value="TYROSYL-DNA PHOSPHODIESTERASE 2"/>
    <property type="match status" value="1"/>
</dbReference>
<dbReference type="GO" id="GO:0005737">
    <property type="term" value="C:cytoplasm"/>
    <property type="evidence" value="ECO:0007669"/>
    <property type="project" value="TreeGrafter"/>
</dbReference>
<keyword evidence="6" id="KW-0227">DNA damage</keyword>
<dbReference type="Gene3D" id="3.60.10.10">
    <property type="entry name" value="Endonuclease/exonuclease/phosphatase"/>
    <property type="match status" value="1"/>
</dbReference>
<name>A0A815G5B0_9BILA</name>
<evidence type="ECO:0000256" key="6">
    <source>
        <dbReference type="ARBA" id="ARBA00022763"/>
    </source>
</evidence>
<evidence type="ECO:0000256" key="10">
    <source>
        <dbReference type="ARBA" id="ARBA00023242"/>
    </source>
</evidence>
<comment type="caution">
    <text evidence="11">The sequence shown here is derived from an EMBL/GenBank/DDBJ whole genome shotgun (WGS) entry which is preliminary data.</text>
</comment>
<keyword evidence="4" id="KW-0540">Nuclease</keyword>
<keyword evidence="8" id="KW-0460">Magnesium</keyword>
<evidence type="ECO:0000256" key="2">
    <source>
        <dbReference type="ARBA" id="ARBA00001946"/>
    </source>
</evidence>
<evidence type="ECO:0000256" key="4">
    <source>
        <dbReference type="ARBA" id="ARBA00022722"/>
    </source>
</evidence>